<gene>
    <name evidence="3" type="ORF">VC83_09292</name>
</gene>
<dbReference type="EMBL" id="KV441424">
    <property type="protein sequence ID" value="OAF54426.1"/>
    <property type="molecule type" value="Genomic_DNA"/>
</dbReference>
<feature type="transmembrane region" description="Helical" evidence="2">
    <location>
        <begin position="69"/>
        <end position="94"/>
    </location>
</feature>
<keyword evidence="2" id="KW-0472">Membrane</keyword>
<evidence type="ECO:0000256" key="1">
    <source>
        <dbReference type="SAM" id="MobiDB-lite"/>
    </source>
</evidence>
<dbReference type="Proteomes" id="UP000077154">
    <property type="component" value="Unassembled WGS sequence"/>
</dbReference>
<keyword evidence="2" id="KW-0812">Transmembrane</keyword>
<dbReference type="OrthoDB" id="10562696at2759"/>
<name>A0A176ZWX4_9PEZI</name>
<sequence length="112" mass="12326">MHNPPTALHNSSAQYPTPPPPYQPPSQQTHRGTQTTQTTPTSPPPQNSPLIPSLTLLEKLEKLDTNLKVYAPVILSILDTVAPSLIIGSLMLVIMGWLMVRIVRAVVEVWWG</sequence>
<keyword evidence="2" id="KW-1133">Transmembrane helix</keyword>
<protein>
    <submittedName>
        <fullName evidence="3">Uncharacterized protein</fullName>
    </submittedName>
</protein>
<dbReference type="GeneID" id="36292327"/>
<dbReference type="RefSeq" id="XP_024319732.1">
    <property type="nucleotide sequence ID" value="XM_024472735.1"/>
</dbReference>
<proteinExistence type="predicted"/>
<evidence type="ECO:0000313" key="3">
    <source>
        <dbReference type="EMBL" id="OAF54426.1"/>
    </source>
</evidence>
<feature type="region of interest" description="Disordered" evidence="1">
    <location>
        <begin position="1"/>
        <end position="51"/>
    </location>
</feature>
<dbReference type="AlphaFoldDB" id="A0A176ZWX4"/>
<reference evidence="3" key="1">
    <citation type="submission" date="2016-03" db="EMBL/GenBank/DDBJ databases">
        <title>Updated assembly of Pseudogymnoascus destructans, the fungus causing white-nose syndrome of bats.</title>
        <authorList>
            <person name="Palmer J.M."/>
            <person name="Drees K.P."/>
            <person name="Foster J.T."/>
            <person name="Lindner D.L."/>
        </authorList>
    </citation>
    <scope>NUCLEOTIDE SEQUENCE [LARGE SCALE GENOMIC DNA]</scope>
    <source>
        <strain evidence="3">20631-21</strain>
    </source>
</reference>
<accession>A0A176ZWX4</accession>
<feature type="compositionally biased region" description="Low complexity" evidence="1">
    <location>
        <begin position="25"/>
        <end position="40"/>
    </location>
</feature>
<organism evidence="3">
    <name type="scientific">Pseudogymnoascus destructans</name>
    <dbReference type="NCBI Taxonomy" id="655981"/>
    <lineage>
        <taxon>Eukaryota</taxon>
        <taxon>Fungi</taxon>
        <taxon>Dikarya</taxon>
        <taxon>Ascomycota</taxon>
        <taxon>Pezizomycotina</taxon>
        <taxon>Leotiomycetes</taxon>
        <taxon>Thelebolales</taxon>
        <taxon>Thelebolaceae</taxon>
        <taxon>Pseudogymnoascus</taxon>
    </lineage>
</organism>
<evidence type="ECO:0000256" key="2">
    <source>
        <dbReference type="SAM" id="Phobius"/>
    </source>
</evidence>